<proteinExistence type="predicted"/>
<dbReference type="AlphaFoldDB" id="A0A067SQA3"/>
<evidence type="ECO:0000256" key="1">
    <source>
        <dbReference type="SAM" id="SignalP"/>
    </source>
</evidence>
<evidence type="ECO:0008006" key="4">
    <source>
        <dbReference type="Google" id="ProtNLM"/>
    </source>
</evidence>
<keyword evidence="3" id="KW-1185">Reference proteome</keyword>
<evidence type="ECO:0000313" key="3">
    <source>
        <dbReference type="Proteomes" id="UP000027222"/>
    </source>
</evidence>
<evidence type="ECO:0000313" key="2">
    <source>
        <dbReference type="EMBL" id="KDR73061.1"/>
    </source>
</evidence>
<feature type="chain" id="PRO_5001646025" description="RxLR effector protein" evidence="1">
    <location>
        <begin position="22"/>
        <end position="81"/>
    </location>
</feature>
<dbReference type="HOGENOM" id="CLU_2574035_0_0_1"/>
<name>A0A067SQA3_GALM3</name>
<gene>
    <name evidence="2" type="ORF">GALMADRAFT_228739</name>
</gene>
<dbReference type="EMBL" id="KL142387">
    <property type="protein sequence ID" value="KDR73061.1"/>
    <property type="molecule type" value="Genomic_DNA"/>
</dbReference>
<protein>
    <recommendedName>
        <fullName evidence="4">RxLR effector protein</fullName>
    </recommendedName>
</protein>
<organism evidence="2 3">
    <name type="scientific">Galerina marginata (strain CBS 339.88)</name>
    <dbReference type="NCBI Taxonomy" id="685588"/>
    <lineage>
        <taxon>Eukaryota</taxon>
        <taxon>Fungi</taxon>
        <taxon>Dikarya</taxon>
        <taxon>Basidiomycota</taxon>
        <taxon>Agaricomycotina</taxon>
        <taxon>Agaricomycetes</taxon>
        <taxon>Agaricomycetidae</taxon>
        <taxon>Agaricales</taxon>
        <taxon>Agaricineae</taxon>
        <taxon>Strophariaceae</taxon>
        <taxon>Galerina</taxon>
    </lineage>
</organism>
<accession>A0A067SQA3</accession>
<keyword evidence="1" id="KW-0732">Signal</keyword>
<feature type="signal peptide" evidence="1">
    <location>
        <begin position="1"/>
        <end position="21"/>
    </location>
</feature>
<reference evidence="3" key="1">
    <citation type="journal article" date="2014" name="Proc. Natl. Acad. Sci. U.S.A.">
        <title>Extensive sampling of basidiomycete genomes demonstrates inadequacy of the white-rot/brown-rot paradigm for wood decay fungi.</title>
        <authorList>
            <person name="Riley R."/>
            <person name="Salamov A.A."/>
            <person name="Brown D.W."/>
            <person name="Nagy L.G."/>
            <person name="Floudas D."/>
            <person name="Held B.W."/>
            <person name="Levasseur A."/>
            <person name="Lombard V."/>
            <person name="Morin E."/>
            <person name="Otillar R."/>
            <person name="Lindquist E.A."/>
            <person name="Sun H."/>
            <person name="LaButti K.M."/>
            <person name="Schmutz J."/>
            <person name="Jabbour D."/>
            <person name="Luo H."/>
            <person name="Baker S.E."/>
            <person name="Pisabarro A.G."/>
            <person name="Walton J.D."/>
            <person name="Blanchette R.A."/>
            <person name="Henrissat B."/>
            <person name="Martin F."/>
            <person name="Cullen D."/>
            <person name="Hibbett D.S."/>
            <person name="Grigoriev I.V."/>
        </authorList>
    </citation>
    <scope>NUCLEOTIDE SEQUENCE [LARGE SCALE GENOMIC DNA]</scope>
    <source>
        <strain evidence="3">CBS 339.88</strain>
    </source>
</reference>
<dbReference type="Proteomes" id="UP000027222">
    <property type="component" value="Unassembled WGS sequence"/>
</dbReference>
<sequence>MVNAFTFFSFAIVFASALVSASPVAMPAVDSLPTVPTDPQFLKRGAVEGRELQGAELLSARRVISEEGRHDAEFLAPVTNN</sequence>